<keyword evidence="6" id="KW-0413">Isomerase</keyword>
<dbReference type="Pfam" id="PF00580">
    <property type="entry name" value="UvrD-helicase"/>
    <property type="match status" value="1"/>
</dbReference>
<dbReference type="GO" id="GO:0043138">
    <property type="term" value="F:3'-5' DNA helicase activity"/>
    <property type="evidence" value="ECO:0007669"/>
    <property type="project" value="UniProtKB-EC"/>
</dbReference>
<keyword evidence="4 10" id="KW-0347">Helicase</keyword>
<comment type="catalytic activity">
    <reaction evidence="9">
        <text>ATP + H2O = ADP + phosphate + H(+)</text>
        <dbReference type="Rhea" id="RHEA:13065"/>
        <dbReference type="ChEBI" id="CHEBI:15377"/>
        <dbReference type="ChEBI" id="CHEBI:15378"/>
        <dbReference type="ChEBI" id="CHEBI:30616"/>
        <dbReference type="ChEBI" id="CHEBI:43474"/>
        <dbReference type="ChEBI" id="CHEBI:456216"/>
        <dbReference type="EC" id="5.6.2.4"/>
    </reaction>
</comment>
<dbReference type="AlphaFoldDB" id="A0A078M2T8"/>
<reference evidence="13" key="1">
    <citation type="submission" date="2014-07" db="EMBL/GenBank/DDBJ databases">
        <authorList>
            <person name="Urmite Genomes Urmite Genomes"/>
        </authorList>
    </citation>
    <scope>NUCLEOTIDE SEQUENCE</scope>
    <source>
        <strain evidence="13">13S34_air</strain>
    </source>
</reference>
<keyword evidence="3 10" id="KW-0378">Hydrolase</keyword>
<evidence type="ECO:0000256" key="7">
    <source>
        <dbReference type="ARBA" id="ARBA00034617"/>
    </source>
</evidence>
<evidence type="ECO:0000256" key="5">
    <source>
        <dbReference type="ARBA" id="ARBA00022840"/>
    </source>
</evidence>
<feature type="domain" description="UvrD-like helicase ATP-binding" evidence="11">
    <location>
        <begin position="1"/>
        <end position="185"/>
    </location>
</feature>
<proteinExistence type="inferred from homology"/>
<evidence type="ECO:0000259" key="11">
    <source>
        <dbReference type="PROSITE" id="PS51198"/>
    </source>
</evidence>
<dbReference type="InterPro" id="IPR014017">
    <property type="entry name" value="DNA_helicase_UvrD-like_C"/>
</dbReference>
<dbReference type="PROSITE" id="PS51198">
    <property type="entry name" value="UVRD_HELICASE_ATP_BIND"/>
    <property type="match status" value="1"/>
</dbReference>
<feature type="domain" description="UvrD-like helicase C-terminal" evidence="12">
    <location>
        <begin position="186"/>
        <end position="450"/>
    </location>
</feature>
<evidence type="ECO:0000256" key="9">
    <source>
        <dbReference type="ARBA" id="ARBA00048988"/>
    </source>
</evidence>
<dbReference type="PANTHER" id="PTHR11070">
    <property type="entry name" value="UVRD / RECB / PCRA DNA HELICASE FAMILY MEMBER"/>
    <property type="match status" value="1"/>
</dbReference>
<evidence type="ECO:0000259" key="12">
    <source>
        <dbReference type="PROSITE" id="PS51217"/>
    </source>
</evidence>
<dbReference type="GO" id="GO:0016887">
    <property type="term" value="F:ATP hydrolysis activity"/>
    <property type="evidence" value="ECO:0007669"/>
    <property type="project" value="RHEA"/>
</dbReference>
<gene>
    <name evidence="13" type="primary">yjcD</name>
    <name evidence="13" type="ORF">BN1050_00638</name>
</gene>
<dbReference type="EMBL" id="LN483073">
    <property type="protein sequence ID" value="CEA00515.1"/>
    <property type="molecule type" value="Genomic_DNA"/>
</dbReference>
<dbReference type="InterPro" id="IPR013986">
    <property type="entry name" value="DExx_box_DNA_helicase_dom_sf"/>
</dbReference>
<evidence type="ECO:0000256" key="1">
    <source>
        <dbReference type="ARBA" id="ARBA00009922"/>
    </source>
</evidence>
<evidence type="ECO:0000256" key="3">
    <source>
        <dbReference type="ARBA" id="ARBA00022801"/>
    </source>
</evidence>
<dbReference type="Gene3D" id="1.10.10.160">
    <property type="match status" value="1"/>
</dbReference>
<dbReference type="Gene3D" id="1.10.486.10">
    <property type="entry name" value="PCRA, domain 4"/>
    <property type="match status" value="1"/>
</dbReference>
<name>A0A078M2T8_9BACL</name>
<organism evidence="13">
    <name type="scientific">Metalysinibacillus saudimassiliensis</name>
    <dbReference type="NCBI Taxonomy" id="1461583"/>
    <lineage>
        <taxon>Bacteria</taxon>
        <taxon>Bacillati</taxon>
        <taxon>Bacillota</taxon>
        <taxon>Bacilli</taxon>
        <taxon>Bacillales</taxon>
        <taxon>Caryophanaceae</taxon>
        <taxon>Metalysinibacillus</taxon>
    </lineage>
</organism>
<sequence>MQREGLVFELVDDKGKWLARTYKDVTGEFATEDIKESLESYHTLVKNLCITPRQLEQKRDVEIIKQAEKVYEAYEAYKKNGDVRYIDYEDMLSEALALLEEDDAIRDEFQSRYAFILMDEAQDTSEVQHRIVQILAEQHQNIYMVADDDQTIYSFRGSDISNLFDFSKKYPGGIVQKMTHNYRSTQTIVQAANAFITHVSQRFDKQMVTDAKRGDKLTITNHSTHARQLAQTVKVIEEAQSYRDVAVLYRNNASSIAVAHLLAQRGIPFYVKDVHMRFFTHFIMQDLRNYLRLAYVTKVKQMHVLEALGTRFKGYLRKKDYDNLRNCDEDMNLWQALRTLPQMKPYQITFFEKCERIFPTLQDKTPSAAIDTVLYELGYEQQLHNYIEFMGLNEEASLRILSTIQLIAASATTLVDFYQTLDDLAATIRASKDAQGSDAVTLSTFHSSKGLEFETVIMIDLQEGQVPTMQERKAFNKGDRAALDEAYRLFYVAMTRAKQRLYLYSYGHSPSGFIKQVTTTEPTRQVTPAQRYVRQHKNELFKEGATLVHETLGEGIILAIKGDQMTVDFVTGKKALSIAFCVDNYLVSAVT</sequence>
<evidence type="ECO:0000256" key="2">
    <source>
        <dbReference type="ARBA" id="ARBA00022741"/>
    </source>
</evidence>
<dbReference type="GO" id="GO:0005829">
    <property type="term" value="C:cytosol"/>
    <property type="evidence" value="ECO:0007669"/>
    <property type="project" value="TreeGrafter"/>
</dbReference>
<comment type="catalytic activity">
    <reaction evidence="7">
        <text>Couples ATP hydrolysis with the unwinding of duplex DNA by translocating in the 3'-5' direction.</text>
        <dbReference type="EC" id="5.6.2.4"/>
    </reaction>
</comment>
<dbReference type="GO" id="GO:0005524">
    <property type="term" value="F:ATP binding"/>
    <property type="evidence" value="ECO:0007669"/>
    <property type="project" value="UniProtKB-UniRule"/>
</dbReference>
<dbReference type="EC" id="5.6.2.4" evidence="8"/>
<evidence type="ECO:0000256" key="10">
    <source>
        <dbReference type="PROSITE-ProRule" id="PRU00560"/>
    </source>
</evidence>
<dbReference type="InterPro" id="IPR014016">
    <property type="entry name" value="UvrD-like_ATP-bd"/>
</dbReference>
<dbReference type="PROSITE" id="PS51217">
    <property type="entry name" value="UVRD_HELICASE_CTER"/>
    <property type="match status" value="1"/>
</dbReference>
<dbReference type="PATRIC" id="fig|1461583.4.peg.610"/>
<dbReference type="Gene3D" id="3.40.50.300">
    <property type="entry name" value="P-loop containing nucleotide triphosphate hydrolases"/>
    <property type="match status" value="2"/>
</dbReference>
<evidence type="ECO:0000256" key="4">
    <source>
        <dbReference type="ARBA" id="ARBA00022806"/>
    </source>
</evidence>
<dbReference type="GO" id="GO:0000725">
    <property type="term" value="P:recombinational repair"/>
    <property type="evidence" value="ECO:0007669"/>
    <property type="project" value="TreeGrafter"/>
</dbReference>
<dbReference type="SUPFAM" id="SSF52540">
    <property type="entry name" value="P-loop containing nucleoside triphosphate hydrolases"/>
    <property type="match status" value="1"/>
</dbReference>
<dbReference type="GO" id="GO:0003677">
    <property type="term" value="F:DNA binding"/>
    <property type="evidence" value="ECO:0007669"/>
    <property type="project" value="InterPro"/>
</dbReference>
<comment type="similarity">
    <text evidence="1">Belongs to the helicase family. UvrD subfamily.</text>
</comment>
<keyword evidence="2 10" id="KW-0547">Nucleotide-binding</keyword>
<accession>A0A078M2T8</accession>
<dbReference type="Pfam" id="PF13361">
    <property type="entry name" value="UvrD_C"/>
    <property type="match status" value="1"/>
</dbReference>
<evidence type="ECO:0000313" key="13">
    <source>
        <dbReference type="EMBL" id="CEA00515.1"/>
    </source>
</evidence>
<keyword evidence="5 10" id="KW-0067">ATP-binding</keyword>
<dbReference type="PANTHER" id="PTHR11070:SF63">
    <property type="entry name" value="DNA HELICASE IV"/>
    <property type="match status" value="1"/>
</dbReference>
<protein>
    <recommendedName>
        <fullName evidence="8">DNA 3'-5' helicase</fullName>
        <ecNumber evidence="8">5.6.2.4</ecNumber>
    </recommendedName>
</protein>
<dbReference type="InterPro" id="IPR000212">
    <property type="entry name" value="DNA_helicase_UvrD/REP"/>
</dbReference>
<evidence type="ECO:0000256" key="6">
    <source>
        <dbReference type="ARBA" id="ARBA00023235"/>
    </source>
</evidence>
<dbReference type="InterPro" id="IPR027417">
    <property type="entry name" value="P-loop_NTPase"/>
</dbReference>
<evidence type="ECO:0000256" key="8">
    <source>
        <dbReference type="ARBA" id="ARBA00034808"/>
    </source>
</evidence>
<dbReference type="HOGENOM" id="CLU_004585_5_5_9"/>
<dbReference type="CDD" id="cd17932">
    <property type="entry name" value="DEXQc_UvrD"/>
    <property type="match status" value="1"/>
</dbReference>
<comment type="caution">
    <text evidence="10">Lacks conserved residue(s) required for the propagation of feature annotation.</text>
</comment>